<dbReference type="EMBL" id="CAJOBC010090757">
    <property type="protein sequence ID" value="CAF4394181.1"/>
    <property type="molecule type" value="Genomic_DNA"/>
</dbReference>
<evidence type="ECO:0000313" key="2">
    <source>
        <dbReference type="EMBL" id="CAF4394181.1"/>
    </source>
</evidence>
<evidence type="ECO:0000313" key="1">
    <source>
        <dbReference type="EMBL" id="CAF1534473.1"/>
    </source>
</evidence>
<proteinExistence type="predicted"/>
<dbReference type="Proteomes" id="UP000681722">
    <property type="component" value="Unassembled WGS sequence"/>
</dbReference>
<dbReference type="EMBL" id="CAJNOQ010025154">
    <property type="protein sequence ID" value="CAF1534473.1"/>
    <property type="molecule type" value="Genomic_DNA"/>
</dbReference>
<keyword evidence="3" id="KW-1185">Reference proteome</keyword>
<sequence>MILIAQTRHRRREKGNSVPFGQGVLLNIENSIDQRRAVLIICENIAKLEKISLQGRKEFQHEDNKFIYCRKAVVTQNKSSHNSNRTEAEFQPKSALSKSVIQTGHSINFNNVKILVRDHRPYRLLLTTKSAFAQYLCE</sequence>
<gene>
    <name evidence="1" type="ORF">GPM918_LOCUS38246</name>
    <name evidence="2" type="ORF">SRO942_LOCUS39060</name>
</gene>
<comment type="caution">
    <text evidence="1">The sequence shown here is derived from an EMBL/GenBank/DDBJ whole genome shotgun (WGS) entry which is preliminary data.</text>
</comment>
<evidence type="ECO:0000313" key="3">
    <source>
        <dbReference type="Proteomes" id="UP000663829"/>
    </source>
</evidence>
<name>A0A815VDP0_9BILA</name>
<dbReference type="AlphaFoldDB" id="A0A815VDP0"/>
<dbReference type="OrthoDB" id="10505458at2759"/>
<protein>
    <submittedName>
        <fullName evidence="1">Uncharacterized protein</fullName>
    </submittedName>
</protein>
<dbReference type="Proteomes" id="UP000663829">
    <property type="component" value="Unassembled WGS sequence"/>
</dbReference>
<organism evidence="1 3">
    <name type="scientific">Didymodactylos carnosus</name>
    <dbReference type="NCBI Taxonomy" id="1234261"/>
    <lineage>
        <taxon>Eukaryota</taxon>
        <taxon>Metazoa</taxon>
        <taxon>Spiralia</taxon>
        <taxon>Gnathifera</taxon>
        <taxon>Rotifera</taxon>
        <taxon>Eurotatoria</taxon>
        <taxon>Bdelloidea</taxon>
        <taxon>Philodinida</taxon>
        <taxon>Philodinidae</taxon>
        <taxon>Didymodactylos</taxon>
    </lineage>
</organism>
<accession>A0A815VDP0</accession>
<reference evidence="1" key="1">
    <citation type="submission" date="2021-02" db="EMBL/GenBank/DDBJ databases">
        <authorList>
            <person name="Nowell W R."/>
        </authorList>
    </citation>
    <scope>NUCLEOTIDE SEQUENCE</scope>
</reference>